<dbReference type="Pfam" id="PF01757">
    <property type="entry name" value="Acyl_transf_3"/>
    <property type="match status" value="1"/>
</dbReference>
<comment type="subcellular location">
    <subcellularLocation>
        <location evidence="1">Cell membrane</location>
        <topology evidence="1">Multi-pass membrane protein</topology>
    </subcellularLocation>
</comment>
<evidence type="ECO:0000313" key="9">
    <source>
        <dbReference type="EMBL" id="CAG9623259.1"/>
    </source>
</evidence>
<comment type="caution">
    <text evidence="9">The sequence shown here is derived from an EMBL/GenBank/DDBJ whole genome shotgun (WGS) entry which is preliminary data.</text>
</comment>
<feature type="transmembrane region" description="Helical" evidence="7">
    <location>
        <begin position="81"/>
        <end position="101"/>
    </location>
</feature>
<feature type="transmembrane region" description="Helical" evidence="7">
    <location>
        <begin position="121"/>
        <end position="141"/>
    </location>
</feature>
<evidence type="ECO:0000256" key="3">
    <source>
        <dbReference type="ARBA" id="ARBA00022475"/>
    </source>
</evidence>
<evidence type="ECO:0000256" key="1">
    <source>
        <dbReference type="ARBA" id="ARBA00004651"/>
    </source>
</evidence>
<dbReference type="EMBL" id="CAKJTJ010000040">
    <property type="protein sequence ID" value="CAG9623259.1"/>
    <property type="molecule type" value="Genomic_DNA"/>
</dbReference>
<dbReference type="PANTHER" id="PTHR40074">
    <property type="entry name" value="O-ACETYLTRANSFERASE WECH"/>
    <property type="match status" value="1"/>
</dbReference>
<evidence type="ECO:0000256" key="4">
    <source>
        <dbReference type="ARBA" id="ARBA00022692"/>
    </source>
</evidence>
<proteinExistence type="inferred from homology"/>
<keyword evidence="5 7" id="KW-1133">Transmembrane helix</keyword>
<feature type="transmembrane region" description="Helical" evidence="7">
    <location>
        <begin position="46"/>
        <end position="69"/>
    </location>
</feature>
<feature type="transmembrane region" description="Helical" evidence="7">
    <location>
        <begin position="9"/>
        <end position="26"/>
    </location>
</feature>
<name>A0ABM8YTC3_9BACI</name>
<dbReference type="Proteomes" id="UP000789833">
    <property type="component" value="Unassembled WGS sequence"/>
</dbReference>
<feature type="transmembrane region" description="Helical" evidence="7">
    <location>
        <begin position="185"/>
        <end position="204"/>
    </location>
</feature>
<protein>
    <submittedName>
        <fullName evidence="9">Poly-beta-1,6-N-acetyl-D-glucosamine export protein</fullName>
    </submittedName>
</protein>
<evidence type="ECO:0000313" key="10">
    <source>
        <dbReference type="Proteomes" id="UP000789833"/>
    </source>
</evidence>
<accession>A0ABM8YTC3</accession>
<comment type="similarity">
    <text evidence="2">Belongs to the acyltransferase 3 family.</text>
</comment>
<feature type="transmembrane region" description="Helical" evidence="7">
    <location>
        <begin position="216"/>
        <end position="233"/>
    </location>
</feature>
<sequence length="355" mass="41691">MKKQINEIYWIRAVACLSVVFIHTLTRTFGNFDLPVSTKEIMKIVQISLMFATPMFILIFEVILGNAYWNRLPDKFFRKRFLYLFLPYLSIPFLYGIYEVVTTSTTTNFVLNKTLTNIQYAYWHGYFILIILQFVLIHAFFVKFLKGIPAWIMLVITLIINARYLHTANFNFDLMPPIMHEWYSLVRVPFLGWIFYFTVAYYAGKYLIQIREKRKWGFPVAIVASGISLYYVLNNYNTGALTQISSVRFDILFYTVSLFFAFYYLFSYTKTVPKSVKFISKYSFPIYLLHYIGFDIITPFLSKMNMGLFIILLFGAGIFIPVAIAKVFNCFPFGKFIVGHLRSSPIKEKKEYRAA</sequence>
<feature type="transmembrane region" description="Helical" evidence="7">
    <location>
        <begin position="148"/>
        <end position="165"/>
    </location>
</feature>
<evidence type="ECO:0000256" key="5">
    <source>
        <dbReference type="ARBA" id="ARBA00022989"/>
    </source>
</evidence>
<keyword evidence="6 7" id="KW-0472">Membrane</keyword>
<dbReference type="PANTHER" id="PTHR40074:SF2">
    <property type="entry name" value="O-ACETYLTRANSFERASE WECH"/>
    <property type="match status" value="1"/>
</dbReference>
<feature type="transmembrane region" description="Helical" evidence="7">
    <location>
        <begin position="245"/>
        <end position="266"/>
    </location>
</feature>
<evidence type="ECO:0000259" key="8">
    <source>
        <dbReference type="Pfam" id="PF01757"/>
    </source>
</evidence>
<keyword evidence="4 7" id="KW-0812">Transmembrane</keyword>
<reference evidence="9 10" key="1">
    <citation type="submission" date="2021-10" db="EMBL/GenBank/DDBJ databases">
        <authorList>
            <person name="Criscuolo A."/>
        </authorList>
    </citation>
    <scope>NUCLEOTIDE SEQUENCE [LARGE SCALE GENOMIC DNA]</scope>
    <source>
        <strain evidence="10">CIP 111883</strain>
    </source>
</reference>
<evidence type="ECO:0000256" key="7">
    <source>
        <dbReference type="SAM" id="Phobius"/>
    </source>
</evidence>
<organism evidence="9 10">
    <name type="scientific">Sutcliffiella rhizosphaerae</name>
    <dbReference type="NCBI Taxonomy" id="2880967"/>
    <lineage>
        <taxon>Bacteria</taxon>
        <taxon>Bacillati</taxon>
        <taxon>Bacillota</taxon>
        <taxon>Bacilli</taxon>
        <taxon>Bacillales</taxon>
        <taxon>Bacillaceae</taxon>
        <taxon>Sutcliffiella</taxon>
    </lineage>
</organism>
<feature type="domain" description="Acyltransferase 3" evidence="8">
    <location>
        <begin position="7"/>
        <end position="325"/>
    </location>
</feature>
<feature type="transmembrane region" description="Helical" evidence="7">
    <location>
        <begin position="307"/>
        <end position="328"/>
    </location>
</feature>
<keyword evidence="10" id="KW-1185">Reference proteome</keyword>
<feature type="transmembrane region" description="Helical" evidence="7">
    <location>
        <begin position="278"/>
        <end position="301"/>
    </location>
</feature>
<dbReference type="InterPro" id="IPR002656">
    <property type="entry name" value="Acyl_transf_3_dom"/>
</dbReference>
<evidence type="ECO:0000256" key="6">
    <source>
        <dbReference type="ARBA" id="ARBA00023136"/>
    </source>
</evidence>
<evidence type="ECO:0000256" key="2">
    <source>
        <dbReference type="ARBA" id="ARBA00007400"/>
    </source>
</evidence>
<keyword evidence="3" id="KW-1003">Cell membrane</keyword>
<gene>
    <name evidence="9" type="primary">icaC</name>
    <name evidence="9" type="ORF">BACCIP111883_04055</name>
</gene>
<dbReference type="RefSeq" id="WP_230504539.1">
    <property type="nucleotide sequence ID" value="NZ_CAKJTJ010000040.1"/>
</dbReference>